<protein>
    <submittedName>
        <fullName evidence="3">Uncharacterized protein</fullName>
    </submittedName>
</protein>
<dbReference type="OrthoDB" id="10253006at2759"/>
<dbReference type="Proteomes" id="UP000008974">
    <property type="component" value="Unassembled WGS sequence"/>
</dbReference>
<evidence type="ECO:0000256" key="1">
    <source>
        <dbReference type="SAM" id="Coils"/>
    </source>
</evidence>
<sequence length="230" mass="26382">MTVCPDSSVVQAMDIFKRRRPAKGIRQQEKPSHTPTDKGAIPPISTMEDASLYRKVDQFQMHMAKSMKNFDQQIASMFNLRRFSSCYRCFEIQYLLYLAFRDMVSSFKTKNATMNMPWGSTPTKPQLTVLRRVMRCSLNKLADECFADARKEFSKTAYAAAAPIYEIHEATGFCLERLANAASFCNKLLVDQKEQSTTMVQLAQQLDTEIDELTTENSQLEEKLQRTLNN</sequence>
<dbReference type="VEuPathDB" id="GiardiaDB:GLP15_1253"/>
<dbReference type="EMBL" id="ACVC01000099">
    <property type="protein sequence ID" value="EFO64286.1"/>
    <property type="molecule type" value="Genomic_DNA"/>
</dbReference>
<keyword evidence="1" id="KW-0175">Coiled coil</keyword>
<proteinExistence type="predicted"/>
<accession>E1EZQ8</accession>
<gene>
    <name evidence="3" type="ORF">GLP15_1253</name>
</gene>
<evidence type="ECO:0000313" key="4">
    <source>
        <dbReference type="Proteomes" id="UP000008974"/>
    </source>
</evidence>
<dbReference type="OMA" id="YEIHEAT"/>
<feature type="compositionally biased region" description="Basic and acidic residues" evidence="2">
    <location>
        <begin position="26"/>
        <end position="36"/>
    </location>
</feature>
<dbReference type="AlphaFoldDB" id="E1EZQ8"/>
<evidence type="ECO:0000313" key="3">
    <source>
        <dbReference type="EMBL" id="EFO64286.1"/>
    </source>
</evidence>
<feature type="coiled-coil region" evidence="1">
    <location>
        <begin position="203"/>
        <end position="230"/>
    </location>
</feature>
<reference evidence="3 4" key="1">
    <citation type="journal article" date="2010" name="BMC Genomics">
        <title>Genome analysis and comparative genomics of a Giardia intestinalis assemblage E isolate.</title>
        <authorList>
            <person name="Jerlstrom-Hultqvist J."/>
            <person name="Franzen O."/>
            <person name="Ankarklev J."/>
            <person name="Xu F."/>
            <person name="Nohynkova E."/>
            <person name="Andersson J.O."/>
            <person name="Svard S.G."/>
            <person name="Andersson B."/>
        </authorList>
    </citation>
    <scope>NUCLEOTIDE SEQUENCE [LARGE SCALE GENOMIC DNA]</scope>
    <source>
        <strain evidence="3 4">P15</strain>
    </source>
</reference>
<evidence type="ECO:0000256" key="2">
    <source>
        <dbReference type="SAM" id="MobiDB-lite"/>
    </source>
</evidence>
<feature type="region of interest" description="Disordered" evidence="2">
    <location>
        <begin position="20"/>
        <end position="41"/>
    </location>
</feature>
<organism evidence="3 4">
    <name type="scientific">Giardia intestinalis (strain P15)</name>
    <name type="common">Giardia lamblia</name>
    <dbReference type="NCBI Taxonomy" id="658858"/>
    <lineage>
        <taxon>Eukaryota</taxon>
        <taxon>Metamonada</taxon>
        <taxon>Diplomonadida</taxon>
        <taxon>Hexamitidae</taxon>
        <taxon>Giardiinae</taxon>
        <taxon>Giardia</taxon>
    </lineage>
</organism>
<name>E1EZQ8_GIAIA</name>
<comment type="caution">
    <text evidence="3">The sequence shown here is derived from an EMBL/GenBank/DDBJ whole genome shotgun (WGS) entry which is preliminary data.</text>
</comment>